<feature type="transmembrane region" description="Helical" evidence="1">
    <location>
        <begin position="163"/>
        <end position="182"/>
    </location>
</feature>
<organism evidence="2 3">
    <name type="scientific">Corallococcus terminator</name>
    <dbReference type="NCBI Taxonomy" id="2316733"/>
    <lineage>
        <taxon>Bacteria</taxon>
        <taxon>Pseudomonadati</taxon>
        <taxon>Myxococcota</taxon>
        <taxon>Myxococcia</taxon>
        <taxon>Myxococcales</taxon>
        <taxon>Cystobacterineae</taxon>
        <taxon>Myxococcaceae</taxon>
        <taxon>Corallococcus</taxon>
    </lineage>
</organism>
<keyword evidence="1" id="KW-0812">Transmembrane</keyword>
<protein>
    <submittedName>
        <fullName evidence="2">Uncharacterized protein</fullName>
    </submittedName>
</protein>
<evidence type="ECO:0000313" key="3">
    <source>
        <dbReference type="Proteomes" id="UP000268094"/>
    </source>
</evidence>
<feature type="transmembrane region" description="Helical" evidence="1">
    <location>
        <begin position="225"/>
        <end position="245"/>
    </location>
</feature>
<sequence>MDTLRNFGASLSFPLFGAALALYLNDHPLPAVLLGLYAGLLLASHLLLPCFTLAWHVAQGLWGVGVLASLAFFPLGFAEVAVFAATPVLVAAAMWRWRRPLLARLAGETPTRKEPPLRPNRWGGCEVCGDSNARVVAPVWCASMLVVTTRWTGTFHRLCSHHALLRALPATLCSALVGWWGIPWGMIWTPLALYQNVVEGGVEEELDGGAERDAQDPLHGRWESYLPPMAIAVGLVAVPFTLAALMSQLGH</sequence>
<gene>
    <name evidence="2" type="ORF">D7V88_08250</name>
</gene>
<keyword evidence="3" id="KW-1185">Reference proteome</keyword>
<dbReference type="AlphaFoldDB" id="A0A3A8J8T3"/>
<reference evidence="3" key="1">
    <citation type="submission" date="2018-09" db="EMBL/GenBank/DDBJ databases">
        <authorList>
            <person name="Livingstone P.G."/>
            <person name="Whitworth D.E."/>
        </authorList>
    </citation>
    <scope>NUCLEOTIDE SEQUENCE [LARGE SCALE GENOMIC DNA]</scope>
    <source>
        <strain evidence="3">CA054A</strain>
    </source>
</reference>
<keyword evidence="1" id="KW-1133">Transmembrane helix</keyword>
<feature type="transmembrane region" description="Helical" evidence="1">
    <location>
        <begin position="31"/>
        <end position="58"/>
    </location>
</feature>
<comment type="caution">
    <text evidence="2">The sequence shown here is derived from an EMBL/GenBank/DDBJ whole genome shotgun (WGS) entry which is preliminary data.</text>
</comment>
<feature type="transmembrane region" description="Helical" evidence="1">
    <location>
        <begin position="70"/>
        <end position="95"/>
    </location>
</feature>
<dbReference type="EMBL" id="RAVZ01000037">
    <property type="protein sequence ID" value="RKG91895.1"/>
    <property type="molecule type" value="Genomic_DNA"/>
</dbReference>
<name>A0A3A8J8T3_9BACT</name>
<accession>A0A3A8J8T3</accession>
<dbReference type="Proteomes" id="UP000268094">
    <property type="component" value="Unassembled WGS sequence"/>
</dbReference>
<evidence type="ECO:0000313" key="2">
    <source>
        <dbReference type="EMBL" id="RKG91895.1"/>
    </source>
</evidence>
<proteinExistence type="predicted"/>
<evidence type="ECO:0000256" key="1">
    <source>
        <dbReference type="SAM" id="Phobius"/>
    </source>
</evidence>
<keyword evidence="1" id="KW-0472">Membrane</keyword>